<dbReference type="Pfam" id="PF07714">
    <property type="entry name" value="PK_Tyr_Ser-Thr"/>
    <property type="match status" value="1"/>
</dbReference>
<evidence type="ECO:0000256" key="10">
    <source>
        <dbReference type="ARBA" id="ARBA00023136"/>
    </source>
</evidence>
<dbReference type="PROSITE" id="PS00107">
    <property type="entry name" value="PROTEIN_KINASE_ATP"/>
    <property type="match status" value="1"/>
</dbReference>
<keyword evidence="6 12" id="KW-0547">Nucleotide-binding</keyword>
<keyword evidence="8 12" id="KW-0067">ATP-binding</keyword>
<evidence type="ECO:0000256" key="13">
    <source>
        <dbReference type="RuleBase" id="RU000304"/>
    </source>
</evidence>
<name>A0A6A1UXT7_9ROSI</name>
<dbReference type="GO" id="GO:0005524">
    <property type="term" value="F:ATP binding"/>
    <property type="evidence" value="ECO:0007669"/>
    <property type="project" value="UniProtKB-UniRule"/>
</dbReference>
<dbReference type="SUPFAM" id="SSF56112">
    <property type="entry name" value="Protein kinase-like (PK-like)"/>
    <property type="match status" value="1"/>
</dbReference>
<evidence type="ECO:0000259" key="15">
    <source>
        <dbReference type="PROSITE" id="PS50011"/>
    </source>
</evidence>
<keyword evidence="9" id="KW-1133">Transmembrane helix</keyword>
<keyword evidence="17" id="KW-1185">Reference proteome</keyword>
<reference evidence="16 17" key="1">
    <citation type="journal article" date="2019" name="Plant Biotechnol. J.">
        <title>The red bayberry genome and genetic basis of sex determination.</title>
        <authorList>
            <person name="Jia H.M."/>
            <person name="Jia H.J."/>
            <person name="Cai Q.L."/>
            <person name="Wang Y."/>
            <person name="Zhao H.B."/>
            <person name="Yang W.F."/>
            <person name="Wang G.Y."/>
            <person name="Li Y.H."/>
            <person name="Zhan D.L."/>
            <person name="Shen Y.T."/>
            <person name="Niu Q.F."/>
            <person name="Chang L."/>
            <person name="Qiu J."/>
            <person name="Zhao L."/>
            <person name="Xie H.B."/>
            <person name="Fu W.Y."/>
            <person name="Jin J."/>
            <person name="Li X.W."/>
            <person name="Jiao Y."/>
            <person name="Zhou C.C."/>
            <person name="Tu T."/>
            <person name="Chai C.Y."/>
            <person name="Gao J.L."/>
            <person name="Fan L.J."/>
            <person name="van de Weg E."/>
            <person name="Wang J.Y."/>
            <person name="Gao Z.S."/>
        </authorList>
    </citation>
    <scope>NUCLEOTIDE SEQUENCE [LARGE SCALE GENOMIC DNA]</scope>
    <source>
        <tissue evidence="16">Leaves</tissue>
    </source>
</reference>
<proteinExistence type="inferred from homology"/>
<dbReference type="InterPro" id="IPR045874">
    <property type="entry name" value="LRK10/LRL21-25-like"/>
</dbReference>
<evidence type="ECO:0000256" key="11">
    <source>
        <dbReference type="ARBA" id="ARBA00023180"/>
    </source>
</evidence>
<evidence type="ECO:0000313" key="16">
    <source>
        <dbReference type="EMBL" id="KAB1205179.1"/>
    </source>
</evidence>
<comment type="caution">
    <text evidence="16">The sequence shown here is derived from an EMBL/GenBank/DDBJ whole genome shotgun (WGS) entry which is preliminary data.</text>
</comment>
<comment type="similarity">
    <text evidence="13">Belongs to the protein kinase superfamily.</text>
</comment>
<dbReference type="OrthoDB" id="544400at2759"/>
<organism evidence="16 17">
    <name type="scientific">Morella rubra</name>
    <name type="common">Chinese bayberry</name>
    <dbReference type="NCBI Taxonomy" id="262757"/>
    <lineage>
        <taxon>Eukaryota</taxon>
        <taxon>Viridiplantae</taxon>
        <taxon>Streptophyta</taxon>
        <taxon>Embryophyta</taxon>
        <taxon>Tracheophyta</taxon>
        <taxon>Spermatophyta</taxon>
        <taxon>Magnoliopsida</taxon>
        <taxon>eudicotyledons</taxon>
        <taxon>Gunneridae</taxon>
        <taxon>Pentapetalae</taxon>
        <taxon>rosids</taxon>
        <taxon>fabids</taxon>
        <taxon>Fagales</taxon>
        <taxon>Myricaceae</taxon>
        <taxon>Morella</taxon>
    </lineage>
</organism>
<keyword evidence="3" id="KW-0808">Transferase</keyword>
<dbReference type="EMBL" id="RXIC02000025">
    <property type="protein sequence ID" value="KAB1205179.1"/>
    <property type="molecule type" value="Genomic_DNA"/>
</dbReference>
<keyword evidence="5" id="KW-0732">Signal</keyword>
<keyword evidence="11" id="KW-0325">Glycoprotein</keyword>
<evidence type="ECO:0000256" key="14">
    <source>
        <dbReference type="SAM" id="MobiDB-lite"/>
    </source>
</evidence>
<dbReference type="GO" id="GO:0016020">
    <property type="term" value="C:membrane"/>
    <property type="evidence" value="ECO:0007669"/>
    <property type="project" value="UniProtKB-SubCell"/>
</dbReference>
<dbReference type="PROSITE" id="PS50011">
    <property type="entry name" value="PROTEIN_KINASE_DOM"/>
    <property type="match status" value="1"/>
</dbReference>
<evidence type="ECO:0000256" key="6">
    <source>
        <dbReference type="ARBA" id="ARBA00022741"/>
    </source>
</evidence>
<evidence type="ECO:0000256" key="5">
    <source>
        <dbReference type="ARBA" id="ARBA00022729"/>
    </source>
</evidence>
<dbReference type="Gene3D" id="1.10.510.10">
    <property type="entry name" value="Transferase(Phosphotransferase) domain 1"/>
    <property type="match status" value="1"/>
</dbReference>
<dbReference type="PROSITE" id="PS00108">
    <property type="entry name" value="PROTEIN_KINASE_ST"/>
    <property type="match status" value="1"/>
</dbReference>
<feature type="domain" description="Protein kinase" evidence="15">
    <location>
        <begin position="3"/>
        <end position="197"/>
    </location>
</feature>
<dbReference type="SMART" id="SM00220">
    <property type="entry name" value="S_TKc"/>
    <property type="match status" value="1"/>
</dbReference>
<keyword evidence="4" id="KW-0812">Transmembrane</keyword>
<dbReference type="PANTHER" id="PTHR27009">
    <property type="entry name" value="RUST RESISTANCE KINASE LR10-RELATED"/>
    <property type="match status" value="1"/>
</dbReference>
<keyword evidence="2 13" id="KW-0723">Serine/threonine-protein kinase</keyword>
<dbReference type="InterPro" id="IPR000719">
    <property type="entry name" value="Prot_kinase_dom"/>
</dbReference>
<feature type="binding site" evidence="12">
    <location>
        <position position="31"/>
    </location>
    <ligand>
        <name>ATP</name>
        <dbReference type="ChEBI" id="CHEBI:30616"/>
    </ligand>
</feature>
<dbReference type="InterPro" id="IPR008271">
    <property type="entry name" value="Ser/Thr_kinase_AS"/>
</dbReference>
<comment type="subcellular location">
    <subcellularLocation>
        <location evidence="1">Membrane</location>
        <topology evidence="1">Single-pass type I membrane protein</topology>
    </subcellularLocation>
</comment>
<evidence type="ECO:0000256" key="9">
    <source>
        <dbReference type="ARBA" id="ARBA00022989"/>
    </source>
</evidence>
<evidence type="ECO:0000256" key="7">
    <source>
        <dbReference type="ARBA" id="ARBA00022777"/>
    </source>
</evidence>
<dbReference type="AlphaFoldDB" id="A0A6A1UXT7"/>
<dbReference type="InterPro" id="IPR017441">
    <property type="entry name" value="Protein_kinase_ATP_BS"/>
</dbReference>
<evidence type="ECO:0000256" key="12">
    <source>
        <dbReference type="PROSITE-ProRule" id="PRU10141"/>
    </source>
</evidence>
<evidence type="ECO:0000256" key="3">
    <source>
        <dbReference type="ARBA" id="ARBA00022679"/>
    </source>
</evidence>
<gene>
    <name evidence="16" type="ORF">CJ030_MR7G021993</name>
</gene>
<feature type="region of interest" description="Disordered" evidence="14">
    <location>
        <begin position="176"/>
        <end position="197"/>
    </location>
</feature>
<evidence type="ECO:0000256" key="1">
    <source>
        <dbReference type="ARBA" id="ARBA00004479"/>
    </source>
</evidence>
<dbReference type="Pfam" id="PF00069">
    <property type="entry name" value="Pkinase"/>
    <property type="match status" value="1"/>
</dbReference>
<evidence type="ECO:0000256" key="2">
    <source>
        <dbReference type="ARBA" id="ARBA00022527"/>
    </source>
</evidence>
<dbReference type="InterPro" id="IPR011009">
    <property type="entry name" value="Kinase-like_dom_sf"/>
</dbReference>
<accession>A0A6A1UXT7</accession>
<evidence type="ECO:0000313" key="17">
    <source>
        <dbReference type="Proteomes" id="UP000516437"/>
    </source>
</evidence>
<dbReference type="Proteomes" id="UP000516437">
    <property type="component" value="Chromosome 7"/>
</dbReference>
<sequence>MTNNFKEKLGEGGYGNVFKGTLRSGQLVAVKMLGKAKANGQEFISEVATIGRIHHVNIVQLVGFCFKGSKRALVIRTSSLARGIEYLHRGCDMQILHFDIKPHNILLDDNFTPKVSDFGLARLYAVNDSIVSLTIMKPSYRPSMHEVIGMLEGEVESLQMPLKPFLSSSPDRLIEDVGDSPTWPSTTSQDSSLSTKC</sequence>
<feature type="compositionally biased region" description="Polar residues" evidence="14">
    <location>
        <begin position="182"/>
        <end position="197"/>
    </location>
</feature>
<keyword evidence="7" id="KW-0418">Kinase</keyword>
<protein>
    <recommendedName>
        <fullName evidence="15">Protein kinase domain-containing protein</fullName>
    </recommendedName>
</protein>
<evidence type="ECO:0000256" key="4">
    <source>
        <dbReference type="ARBA" id="ARBA00022692"/>
    </source>
</evidence>
<evidence type="ECO:0000256" key="8">
    <source>
        <dbReference type="ARBA" id="ARBA00022840"/>
    </source>
</evidence>
<dbReference type="Gene3D" id="3.30.200.20">
    <property type="entry name" value="Phosphorylase Kinase, domain 1"/>
    <property type="match status" value="1"/>
</dbReference>
<dbReference type="GO" id="GO:0004674">
    <property type="term" value="F:protein serine/threonine kinase activity"/>
    <property type="evidence" value="ECO:0007669"/>
    <property type="project" value="UniProtKB-KW"/>
</dbReference>
<dbReference type="InterPro" id="IPR001245">
    <property type="entry name" value="Ser-Thr/Tyr_kinase_cat_dom"/>
</dbReference>
<keyword evidence="10" id="KW-0472">Membrane</keyword>